<dbReference type="AlphaFoldDB" id="A0A6J4QGX2"/>
<reference evidence="1" key="1">
    <citation type="submission" date="2020-02" db="EMBL/GenBank/DDBJ databases">
        <authorList>
            <person name="Meier V. D."/>
        </authorList>
    </citation>
    <scope>NUCLEOTIDE SEQUENCE</scope>
    <source>
        <strain evidence="1">AVDCRST_MAG80</strain>
    </source>
</reference>
<organism evidence="1">
    <name type="scientific">uncultured Rubrobacteraceae bacterium</name>
    <dbReference type="NCBI Taxonomy" id="349277"/>
    <lineage>
        <taxon>Bacteria</taxon>
        <taxon>Bacillati</taxon>
        <taxon>Actinomycetota</taxon>
        <taxon>Rubrobacteria</taxon>
        <taxon>Rubrobacterales</taxon>
        <taxon>Rubrobacteraceae</taxon>
        <taxon>environmental samples</taxon>
    </lineage>
</organism>
<dbReference type="EMBL" id="CADCVC010000104">
    <property type="protein sequence ID" value="CAA9439617.1"/>
    <property type="molecule type" value="Genomic_DNA"/>
</dbReference>
<evidence type="ECO:0000313" key="1">
    <source>
        <dbReference type="EMBL" id="CAA9439617.1"/>
    </source>
</evidence>
<sequence length="37" mass="4263">MARRSCERPTRSSDKPVVHENNLPVDVILNPKMLEET</sequence>
<accession>A0A6J4QGX2</accession>
<name>A0A6J4QGX2_9ACTN</name>
<protein>
    <submittedName>
        <fullName evidence="1">Uncharacterized protein</fullName>
    </submittedName>
</protein>
<proteinExistence type="predicted"/>
<gene>
    <name evidence="1" type="ORF">AVDCRST_MAG80-1192</name>
</gene>